<evidence type="ECO:0000256" key="1">
    <source>
        <dbReference type="ARBA" id="ARBA00000085"/>
    </source>
</evidence>
<gene>
    <name evidence="9" type="ORF">SAMN06295933_1332</name>
</gene>
<reference evidence="10" key="1">
    <citation type="submission" date="2017-04" db="EMBL/GenBank/DDBJ databases">
        <authorList>
            <person name="Varghese N."/>
            <person name="Submissions S."/>
        </authorList>
    </citation>
    <scope>NUCLEOTIDE SEQUENCE [LARGE SCALE GENOMIC DNA]</scope>
    <source>
        <strain evidence="10">K3S</strain>
    </source>
</reference>
<evidence type="ECO:0000256" key="2">
    <source>
        <dbReference type="ARBA" id="ARBA00012438"/>
    </source>
</evidence>
<dbReference type="InterPro" id="IPR003594">
    <property type="entry name" value="HATPase_dom"/>
</dbReference>
<accession>A0A1X7CVW7</accession>
<dbReference type="Pfam" id="PF13185">
    <property type="entry name" value="GAF_2"/>
    <property type="match status" value="2"/>
</dbReference>
<evidence type="ECO:0000259" key="6">
    <source>
        <dbReference type="PROSITE" id="PS50109"/>
    </source>
</evidence>
<evidence type="ECO:0000256" key="5">
    <source>
        <dbReference type="ARBA" id="ARBA00022777"/>
    </source>
</evidence>
<dbReference type="PANTHER" id="PTHR43304">
    <property type="entry name" value="PHYTOCHROME-LIKE PROTEIN CPH1"/>
    <property type="match status" value="1"/>
</dbReference>
<dbReference type="InterPro" id="IPR013655">
    <property type="entry name" value="PAS_fold_3"/>
</dbReference>
<dbReference type="STRING" id="1519643.SAMN06295933_1332"/>
<feature type="domain" description="PAC" evidence="8">
    <location>
        <begin position="822"/>
        <end position="872"/>
    </location>
</feature>
<name>A0A1X7CVW7_9BACT</name>
<keyword evidence="3" id="KW-0597">Phosphoprotein</keyword>
<protein>
    <recommendedName>
        <fullName evidence="2">histidine kinase</fullName>
        <ecNumber evidence="2">2.7.13.3</ecNumber>
    </recommendedName>
</protein>
<feature type="domain" description="PAS" evidence="7">
    <location>
        <begin position="449"/>
        <end position="519"/>
    </location>
</feature>
<dbReference type="PROSITE" id="PS50109">
    <property type="entry name" value="HIS_KIN"/>
    <property type="match status" value="1"/>
</dbReference>
<evidence type="ECO:0000256" key="3">
    <source>
        <dbReference type="ARBA" id="ARBA00022553"/>
    </source>
</evidence>
<dbReference type="SUPFAM" id="SSF55874">
    <property type="entry name" value="ATPase domain of HSP90 chaperone/DNA topoisomerase II/histidine kinase"/>
    <property type="match status" value="1"/>
</dbReference>
<dbReference type="InterPro" id="IPR004358">
    <property type="entry name" value="Sig_transdc_His_kin-like_C"/>
</dbReference>
<dbReference type="EC" id="2.7.13.3" evidence="2"/>
<dbReference type="InterPro" id="IPR003018">
    <property type="entry name" value="GAF"/>
</dbReference>
<dbReference type="InterPro" id="IPR036890">
    <property type="entry name" value="HATPase_C_sf"/>
</dbReference>
<dbReference type="PROSITE" id="PS50112">
    <property type="entry name" value="PAS"/>
    <property type="match status" value="3"/>
</dbReference>
<dbReference type="EMBL" id="FWZU01000002">
    <property type="protein sequence ID" value="SMF04132.1"/>
    <property type="molecule type" value="Genomic_DNA"/>
</dbReference>
<comment type="catalytic activity">
    <reaction evidence="1">
        <text>ATP + protein L-histidine = ADP + protein N-phospho-L-histidine.</text>
        <dbReference type="EC" id="2.7.13.3"/>
    </reaction>
</comment>
<dbReference type="InterPro" id="IPR001610">
    <property type="entry name" value="PAC"/>
</dbReference>
<dbReference type="Pfam" id="PF02518">
    <property type="entry name" value="HATPase_c"/>
    <property type="match status" value="1"/>
</dbReference>
<keyword evidence="4" id="KW-0808">Transferase</keyword>
<organism evidence="9 10">
    <name type="scientific">Desulfovibrio gilichinskyi</name>
    <dbReference type="NCBI Taxonomy" id="1519643"/>
    <lineage>
        <taxon>Bacteria</taxon>
        <taxon>Pseudomonadati</taxon>
        <taxon>Thermodesulfobacteriota</taxon>
        <taxon>Desulfovibrionia</taxon>
        <taxon>Desulfovibrionales</taxon>
        <taxon>Desulfovibrionaceae</taxon>
        <taxon>Desulfovibrio</taxon>
    </lineage>
</organism>
<dbReference type="Gene3D" id="3.30.450.40">
    <property type="match status" value="2"/>
</dbReference>
<dbReference type="SUPFAM" id="SSF55785">
    <property type="entry name" value="PYP-like sensor domain (PAS domain)"/>
    <property type="match status" value="4"/>
</dbReference>
<feature type="domain" description="PAC" evidence="8">
    <location>
        <begin position="523"/>
        <end position="575"/>
    </location>
</feature>
<feature type="domain" description="PAS" evidence="7">
    <location>
        <begin position="41"/>
        <end position="104"/>
    </location>
</feature>
<evidence type="ECO:0000256" key="4">
    <source>
        <dbReference type="ARBA" id="ARBA00022679"/>
    </source>
</evidence>
<dbReference type="SMART" id="SM00065">
    <property type="entry name" value="GAF"/>
    <property type="match status" value="2"/>
</dbReference>
<dbReference type="Pfam" id="PF08447">
    <property type="entry name" value="PAS_3"/>
    <property type="match status" value="2"/>
</dbReference>
<evidence type="ECO:0000313" key="9">
    <source>
        <dbReference type="EMBL" id="SMF04132.1"/>
    </source>
</evidence>
<dbReference type="InterPro" id="IPR000014">
    <property type="entry name" value="PAS"/>
</dbReference>
<dbReference type="Proteomes" id="UP000192906">
    <property type="component" value="Unassembled WGS sequence"/>
</dbReference>
<feature type="domain" description="Histidine kinase" evidence="6">
    <location>
        <begin position="885"/>
        <end position="1136"/>
    </location>
</feature>
<dbReference type="SUPFAM" id="SSF55781">
    <property type="entry name" value="GAF domain-like"/>
    <property type="match status" value="2"/>
</dbReference>
<dbReference type="Gene3D" id="3.30.450.20">
    <property type="entry name" value="PAS domain"/>
    <property type="match status" value="4"/>
</dbReference>
<dbReference type="Gene3D" id="3.30.565.10">
    <property type="entry name" value="Histidine kinase-like ATPase, C-terminal domain"/>
    <property type="match status" value="1"/>
</dbReference>
<proteinExistence type="predicted"/>
<dbReference type="GO" id="GO:0004673">
    <property type="term" value="F:protein histidine kinase activity"/>
    <property type="evidence" value="ECO:0007669"/>
    <property type="project" value="UniProtKB-EC"/>
</dbReference>
<dbReference type="CDD" id="cd00130">
    <property type="entry name" value="PAS"/>
    <property type="match status" value="4"/>
</dbReference>
<evidence type="ECO:0000313" key="10">
    <source>
        <dbReference type="Proteomes" id="UP000192906"/>
    </source>
</evidence>
<dbReference type="SMART" id="SM00091">
    <property type="entry name" value="PAS"/>
    <property type="match status" value="4"/>
</dbReference>
<dbReference type="InterPro" id="IPR035965">
    <property type="entry name" value="PAS-like_dom_sf"/>
</dbReference>
<dbReference type="InterPro" id="IPR005467">
    <property type="entry name" value="His_kinase_dom"/>
</dbReference>
<dbReference type="OrthoDB" id="9769169at2"/>
<dbReference type="InterPro" id="IPR052162">
    <property type="entry name" value="Sensor_kinase/Photoreceptor"/>
</dbReference>
<dbReference type="InterPro" id="IPR000700">
    <property type="entry name" value="PAS-assoc_C"/>
</dbReference>
<dbReference type="Gene3D" id="1.10.287.130">
    <property type="match status" value="1"/>
</dbReference>
<dbReference type="PRINTS" id="PR00344">
    <property type="entry name" value="BCTRLSENSOR"/>
</dbReference>
<keyword evidence="10" id="KW-1185">Reference proteome</keyword>
<feature type="domain" description="PAC" evidence="8">
    <location>
        <begin position="228"/>
        <end position="284"/>
    </location>
</feature>
<keyword evidence="5" id="KW-0418">Kinase</keyword>
<dbReference type="RefSeq" id="WP_085100143.1">
    <property type="nucleotide sequence ID" value="NZ_FWZU01000002.1"/>
</dbReference>
<sequence length="1137" mass="127824">MSDLESMTKEELIAELTKARAEVEQLEVNRAVSIALPPNLSALLYSISLDRLVEGIWIIDKDANTVFANKAIASMLGYTTQEMLGRHLFTFISEENIEECRKNILKRKRGIEEVHDFEFMSKAGQTVYTRISTFPILGEDEAYAGAVASLVDLSDLHLIQKQDQNNFENAPIGMAHIDLDGHFIKVNNQYCNLMGYSVEELKAETFLSMTYPDDRQGCVAYKDQILAGERRPKFIKRQISRNGEIIWVTLSLSVVNDSAGEPHHLIAALEDISEQKRSDMVLQARLKLMDFSFDHSLEEVLIKIVDVIEDLTNSQIGFHHFLSFDQKILTLQTWSTRTSMEVCKREGKDTVYSLESAGVWADCIRSKGPVVHNDYMSLLHKNGLPAGHAPLIRELVVPIIRNDKIVSVLGVGNKSTNYTDSDIETATFLADLAWDIIERKKVEEKLLLSEERFRSYFELGLIGMAIVDTDKKWIEINDKFCEIIGYNRKEIEKLTWPDFTHPDDIDKNKNLFEKMLSGELDSYTMDKRYIRKNGEVVYVSILTGCTRNNDGSLDYQIAHIMDITDRVKAEQEAEWNLKLNSTLAGLYPSLVAFEANLEETSEIILNEAIQITGSLFGNTLTIDEFGATVKACSNLTNDCAVLKNDTLLFSVAEDGTYPALWGHSLNTRKPFFSNNPVSHPKSKGLPYGHVKLTSYLSVPVLLGDKLVGQIAVANKPDGYSQQDVDAMMHIGSYYALAIQRVRSQTDLVASTELMENILDGIHAGILIIDPETKIIESINNVGLEMFCARKEQIIGQSCDIFCWRNTKGKIIKECPAAVSNLHESEFRIYRMNGISLPVSKTVLKNKVNGEDRLVEIIFDISKRKELERRLSLAQKLEAIGSLSAGIAHEINTPIQYLSDNLIFLSESFEQMSLALNKHKEICQPYNNPKCEEAFLFWKSIDMDYLLGEIPLALTQSLDGVERITRIVQAMKRFSHPGMDSKQMADINLALDNTATVCRSEWKYNSDIIFDLGPDLPLIPCFINDLNQAFLNILVNAAHAITSKVKGSDEKGTITIRTRFARPWIIIEIEDTGEGIPDEIMPKIFDPFFTTKEVGLGTGQGLTLCYSIITEKHGGTIEFSSEIGIGTKCTIKLPSEEV</sequence>
<feature type="domain" description="PAS" evidence="7">
    <location>
        <begin position="167"/>
        <end position="229"/>
    </location>
</feature>
<dbReference type="AlphaFoldDB" id="A0A1X7CVW7"/>
<dbReference type="InterPro" id="IPR029016">
    <property type="entry name" value="GAF-like_dom_sf"/>
</dbReference>
<dbReference type="SMART" id="SM00086">
    <property type="entry name" value="PAC"/>
    <property type="match status" value="4"/>
</dbReference>
<dbReference type="PANTHER" id="PTHR43304:SF1">
    <property type="entry name" value="PAC DOMAIN-CONTAINING PROTEIN"/>
    <property type="match status" value="1"/>
</dbReference>
<dbReference type="PROSITE" id="PS50113">
    <property type="entry name" value="PAC"/>
    <property type="match status" value="3"/>
</dbReference>
<dbReference type="NCBIfam" id="TIGR00229">
    <property type="entry name" value="sensory_box"/>
    <property type="match status" value="4"/>
</dbReference>
<evidence type="ECO:0000259" key="7">
    <source>
        <dbReference type="PROSITE" id="PS50112"/>
    </source>
</evidence>
<evidence type="ECO:0000259" key="8">
    <source>
        <dbReference type="PROSITE" id="PS50113"/>
    </source>
</evidence>
<dbReference type="SMART" id="SM00387">
    <property type="entry name" value="HATPase_c"/>
    <property type="match status" value="1"/>
</dbReference>
<dbReference type="Pfam" id="PF13426">
    <property type="entry name" value="PAS_9"/>
    <property type="match status" value="2"/>
</dbReference>